<dbReference type="Gene3D" id="2.170.260.10">
    <property type="entry name" value="paz domain"/>
    <property type="match status" value="1"/>
</dbReference>
<evidence type="ECO:0000256" key="14">
    <source>
        <dbReference type="ARBA" id="ARBA00023158"/>
    </source>
</evidence>
<feature type="domain" description="RNase III" evidence="20">
    <location>
        <begin position="1264"/>
        <end position="1409"/>
    </location>
</feature>
<dbReference type="PROSITE" id="PS00517">
    <property type="entry name" value="RNASE_3_1"/>
    <property type="match status" value="1"/>
</dbReference>
<keyword evidence="11" id="KW-0067">ATP-binding</keyword>
<evidence type="ECO:0000256" key="18">
    <source>
        <dbReference type="PROSITE-ProRule" id="PRU00657"/>
    </source>
</evidence>
<evidence type="ECO:0000256" key="4">
    <source>
        <dbReference type="ARBA" id="ARBA00022722"/>
    </source>
</evidence>
<feature type="domain" description="PAZ" evidence="21">
    <location>
        <begin position="908"/>
        <end position="1027"/>
    </location>
</feature>
<dbReference type="InterPro" id="IPR014001">
    <property type="entry name" value="Helicase_ATP-bd"/>
</dbReference>
<keyword evidence="8" id="KW-0255">Endonuclease</keyword>
<dbReference type="FunFam" id="3.40.50.300:FF:000705">
    <property type="entry name" value="Endoribonuclease dicer-like protein"/>
    <property type="match status" value="1"/>
</dbReference>
<feature type="domain" description="Helicase C-terminal" evidence="23">
    <location>
        <begin position="415"/>
        <end position="574"/>
    </location>
</feature>
<evidence type="ECO:0000259" key="22">
    <source>
        <dbReference type="PROSITE" id="PS51192"/>
    </source>
</evidence>
<feature type="domain" description="RNase III" evidence="20">
    <location>
        <begin position="1052"/>
        <end position="1223"/>
    </location>
</feature>
<dbReference type="SUPFAM" id="SSF54768">
    <property type="entry name" value="dsRNA-binding domain-like"/>
    <property type="match status" value="1"/>
</dbReference>
<dbReference type="Pfam" id="PF00636">
    <property type="entry name" value="Ribonuclease_3"/>
    <property type="match status" value="2"/>
</dbReference>
<evidence type="ECO:0000313" key="25">
    <source>
        <dbReference type="EMBL" id="KAK9944814.1"/>
    </source>
</evidence>
<evidence type="ECO:0000256" key="7">
    <source>
        <dbReference type="ARBA" id="ARBA00022741"/>
    </source>
</evidence>
<dbReference type="GO" id="GO:0010267">
    <property type="term" value="P:ta-siRNA processing"/>
    <property type="evidence" value="ECO:0007669"/>
    <property type="project" value="UniProtKB-ARBA"/>
</dbReference>
<dbReference type="FunFam" id="1.10.1520.10:FF:000008">
    <property type="entry name" value="Dicer-like 104"/>
    <property type="match status" value="1"/>
</dbReference>
<dbReference type="SUPFAM" id="SSF52540">
    <property type="entry name" value="P-loop containing nucleoside triphosphate hydrolases"/>
    <property type="match status" value="1"/>
</dbReference>
<organism evidence="25 26">
    <name type="scientific">Rubus argutus</name>
    <name type="common">Southern blackberry</name>
    <dbReference type="NCBI Taxonomy" id="59490"/>
    <lineage>
        <taxon>Eukaryota</taxon>
        <taxon>Viridiplantae</taxon>
        <taxon>Streptophyta</taxon>
        <taxon>Embryophyta</taxon>
        <taxon>Tracheophyta</taxon>
        <taxon>Spermatophyta</taxon>
        <taxon>Magnoliopsida</taxon>
        <taxon>eudicotyledons</taxon>
        <taxon>Gunneridae</taxon>
        <taxon>Pentapetalae</taxon>
        <taxon>rosids</taxon>
        <taxon>fabids</taxon>
        <taxon>Rosales</taxon>
        <taxon>Rosaceae</taxon>
        <taxon>Rosoideae</taxon>
        <taxon>Rosoideae incertae sedis</taxon>
        <taxon>Rubus</taxon>
    </lineage>
</organism>
<protein>
    <submittedName>
        <fullName evidence="25">Uncharacterized protein</fullName>
    </submittedName>
</protein>
<dbReference type="Pfam" id="PF03368">
    <property type="entry name" value="Dicer_dimer"/>
    <property type="match status" value="1"/>
</dbReference>
<dbReference type="GO" id="GO:0005737">
    <property type="term" value="C:cytoplasm"/>
    <property type="evidence" value="ECO:0007669"/>
    <property type="project" value="TreeGrafter"/>
</dbReference>
<dbReference type="PROSITE" id="PS50142">
    <property type="entry name" value="RNASE_3_2"/>
    <property type="match status" value="2"/>
</dbReference>
<evidence type="ECO:0000256" key="16">
    <source>
        <dbReference type="ARBA" id="ARBA00023242"/>
    </source>
</evidence>
<dbReference type="SMART" id="SM00949">
    <property type="entry name" value="PAZ"/>
    <property type="match status" value="1"/>
</dbReference>
<dbReference type="Pfam" id="PF00271">
    <property type="entry name" value="Helicase_C"/>
    <property type="match status" value="1"/>
</dbReference>
<gene>
    <name evidence="25" type="ORF">M0R45_010363</name>
</gene>
<keyword evidence="13 18" id="KW-0694">RNA-binding</keyword>
<evidence type="ECO:0000256" key="15">
    <source>
        <dbReference type="ARBA" id="ARBA00023211"/>
    </source>
</evidence>
<feature type="domain" description="DRBM" evidence="19">
    <location>
        <begin position="1479"/>
        <end position="1501"/>
    </location>
</feature>
<dbReference type="GO" id="GO:0005634">
    <property type="term" value="C:nucleus"/>
    <property type="evidence" value="ECO:0007669"/>
    <property type="project" value="UniProtKB-SubCell"/>
</dbReference>
<keyword evidence="12" id="KW-0460">Magnesium</keyword>
<dbReference type="Proteomes" id="UP001457282">
    <property type="component" value="Unassembled WGS sequence"/>
</dbReference>
<evidence type="ECO:0000256" key="17">
    <source>
        <dbReference type="ARBA" id="ARBA00035116"/>
    </source>
</evidence>
<proteinExistence type="inferred from homology"/>
<comment type="similarity">
    <text evidence="17 18">Belongs to the helicase family. Dicer subfamily.</text>
</comment>
<keyword evidence="9" id="KW-0378">Hydrolase</keyword>
<dbReference type="PROSITE" id="PS50821">
    <property type="entry name" value="PAZ"/>
    <property type="match status" value="1"/>
</dbReference>
<evidence type="ECO:0000256" key="13">
    <source>
        <dbReference type="ARBA" id="ARBA00022884"/>
    </source>
</evidence>
<dbReference type="Pfam" id="PF00035">
    <property type="entry name" value="dsrm"/>
    <property type="match status" value="1"/>
</dbReference>
<dbReference type="PANTHER" id="PTHR14950">
    <property type="entry name" value="DICER-RELATED"/>
    <property type="match status" value="1"/>
</dbReference>
<dbReference type="FunFam" id="1.10.1520.10:FF:000004">
    <property type="entry name" value="Endoribonuclease dicer-like 1"/>
    <property type="match status" value="1"/>
</dbReference>
<dbReference type="InterPro" id="IPR000999">
    <property type="entry name" value="RNase_III_dom"/>
</dbReference>
<evidence type="ECO:0000259" key="21">
    <source>
        <dbReference type="PROSITE" id="PS50821"/>
    </source>
</evidence>
<dbReference type="CDD" id="cd00593">
    <property type="entry name" value="RIBOc"/>
    <property type="match status" value="2"/>
</dbReference>
<dbReference type="GO" id="GO:0003723">
    <property type="term" value="F:RNA binding"/>
    <property type="evidence" value="ECO:0007669"/>
    <property type="project" value="UniProtKB-UniRule"/>
</dbReference>
<dbReference type="Pfam" id="PF00270">
    <property type="entry name" value="DEAD"/>
    <property type="match status" value="1"/>
</dbReference>
<dbReference type="SMART" id="SM00487">
    <property type="entry name" value="DEXDc"/>
    <property type="match status" value="1"/>
</dbReference>
<comment type="subcellular location">
    <subcellularLocation>
        <location evidence="3">Nucleus</location>
    </subcellularLocation>
</comment>
<dbReference type="EMBL" id="JBEDUW010000002">
    <property type="protein sequence ID" value="KAK9944814.1"/>
    <property type="molecule type" value="Genomic_DNA"/>
</dbReference>
<dbReference type="FunFam" id="2.170.260.10:FF:000004">
    <property type="entry name" value="Dicer-like 104"/>
    <property type="match status" value="1"/>
</dbReference>
<comment type="cofactor">
    <cofactor evidence="2">
        <name>Mg(2+)</name>
        <dbReference type="ChEBI" id="CHEBI:18420"/>
    </cofactor>
</comment>
<dbReference type="InterPro" id="IPR003100">
    <property type="entry name" value="PAZ_dom"/>
</dbReference>
<dbReference type="SMART" id="SM00535">
    <property type="entry name" value="RIBOc"/>
    <property type="match status" value="2"/>
</dbReference>
<dbReference type="InterPro" id="IPR038248">
    <property type="entry name" value="Dicer_dimer_sf"/>
</dbReference>
<dbReference type="GO" id="GO:0005524">
    <property type="term" value="F:ATP binding"/>
    <property type="evidence" value="ECO:0007669"/>
    <property type="project" value="UniProtKB-KW"/>
</dbReference>
<comment type="caution">
    <text evidence="25">The sequence shown here is derived from an EMBL/GenBank/DDBJ whole genome shotgun (WGS) entry which is preliminary data.</text>
</comment>
<evidence type="ECO:0000259" key="24">
    <source>
        <dbReference type="PROSITE" id="PS51327"/>
    </source>
</evidence>
<evidence type="ECO:0000256" key="6">
    <source>
        <dbReference type="ARBA" id="ARBA00022737"/>
    </source>
</evidence>
<dbReference type="CDD" id="cd18034">
    <property type="entry name" value="DEXHc_dicer"/>
    <property type="match status" value="1"/>
</dbReference>
<dbReference type="FunFam" id="3.30.160.380:FF:000001">
    <property type="entry name" value="Endoribonuclease dicer-like 1"/>
    <property type="match status" value="1"/>
</dbReference>
<dbReference type="FunFam" id="3.40.50.300:FF:000420">
    <property type="entry name" value="Endoribonuclease dicer-like 1"/>
    <property type="match status" value="1"/>
</dbReference>
<evidence type="ECO:0000313" key="26">
    <source>
        <dbReference type="Proteomes" id="UP001457282"/>
    </source>
</evidence>
<keyword evidence="6" id="KW-0677">Repeat</keyword>
<keyword evidence="15" id="KW-0464">Manganese</keyword>
<evidence type="ECO:0000256" key="12">
    <source>
        <dbReference type="ARBA" id="ARBA00022842"/>
    </source>
</evidence>
<dbReference type="Gene3D" id="3.40.50.300">
    <property type="entry name" value="P-loop containing nucleotide triphosphate hydrolases"/>
    <property type="match status" value="2"/>
</dbReference>
<dbReference type="InterPro" id="IPR001650">
    <property type="entry name" value="Helicase_C-like"/>
</dbReference>
<dbReference type="GO" id="GO:0004386">
    <property type="term" value="F:helicase activity"/>
    <property type="evidence" value="ECO:0007669"/>
    <property type="project" value="UniProtKB-KW"/>
</dbReference>
<keyword evidence="4" id="KW-0540">Nuclease</keyword>
<feature type="domain" description="Helicase ATP-binding" evidence="22">
    <location>
        <begin position="67"/>
        <end position="226"/>
    </location>
</feature>
<evidence type="ECO:0000256" key="5">
    <source>
        <dbReference type="ARBA" id="ARBA00022723"/>
    </source>
</evidence>
<dbReference type="InterPro" id="IPR014720">
    <property type="entry name" value="dsRBD_dom"/>
</dbReference>
<dbReference type="GO" id="GO:0004525">
    <property type="term" value="F:ribonuclease III activity"/>
    <property type="evidence" value="ECO:0007669"/>
    <property type="project" value="InterPro"/>
</dbReference>
<dbReference type="Pfam" id="PF02170">
    <property type="entry name" value="PAZ"/>
    <property type="match status" value="1"/>
</dbReference>
<dbReference type="GO" id="GO:0046872">
    <property type="term" value="F:metal ion binding"/>
    <property type="evidence" value="ECO:0007669"/>
    <property type="project" value="UniProtKB-KW"/>
</dbReference>
<evidence type="ECO:0000256" key="3">
    <source>
        <dbReference type="ARBA" id="ARBA00004123"/>
    </source>
</evidence>
<dbReference type="InterPro" id="IPR036085">
    <property type="entry name" value="PAZ_dom_sf"/>
</dbReference>
<keyword evidence="10" id="KW-0347">Helicase</keyword>
<dbReference type="SUPFAM" id="SSF101690">
    <property type="entry name" value="PAZ domain"/>
    <property type="match status" value="1"/>
</dbReference>
<dbReference type="InterPro" id="IPR036389">
    <property type="entry name" value="RNase_III_sf"/>
</dbReference>
<evidence type="ECO:0000256" key="10">
    <source>
        <dbReference type="ARBA" id="ARBA00022806"/>
    </source>
</evidence>
<keyword evidence="7" id="KW-0547">Nucleotide-binding</keyword>
<dbReference type="InterPro" id="IPR005034">
    <property type="entry name" value="Dicer_dimerisation"/>
</dbReference>
<keyword evidence="16" id="KW-0539">Nucleus</keyword>
<evidence type="ECO:0000259" key="23">
    <source>
        <dbReference type="PROSITE" id="PS51194"/>
    </source>
</evidence>
<keyword evidence="5" id="KW-0479">Metal-binding</keyword>
<evidence type="ECO:0000256" key="11">
    <source>
        <dbReference type="ARBA" id="ARBA00022840"/>
    </source>
</evidence>
<dbReference type="Gene3D" id="1.10.1520.10">
    <property type="entry name" value="Ribonuclease III domain"/>
    <property type="match status" value="2"/>
</dbReference>
<evidence type="ECO:0000256" key="9">
    <source>
        <dbReference type="ARBA" id="ARBA00022801"/>
    </source>
</evidence>
<evidence type="ECO:0000259" key="20">
    <source>
        <dbReference type="PROSITE" id="PS50142"/>
    </source>
</evidence>
<dbReference type="InterPro" id="IPR027417">
    <property type="entry name" value="P-loop_NTPase"/>
</dbReference>
<evidence type="ECO:0000256" key="2">
    <source>
        <dbReference type="ARBA" id="ARBA00001946"/>
    </source>
</evidence>
<evidence type="ECO:0000256" key="8">
    <source>
        <dbReference type="ARBA" id="ARBA00022759"/>
    </source>
</evidence>
<keyword evidence="26" id="KW-1185">Reference proteome</keyword>
<name>A0AAW1Y749_RUBAR</name>
<evidence type="ECO:0000256" key="1">
    <source>
        <dbReference type="ARBA" id="ARBA00001936"/>
    </source>
</evidence>
<evidence type="ECO:0000259" key="19">
    <source>
        <dbReference type="PROSITE" id="PS50137"/>
    </source>
</evidence>
<dbReference type="PANTHER" id="PTHR14950:SF46">
    <property type="entry name" value="ENDORIBONUCLEASE DICER HOMOLOG 3"/>
    <property type="match status" value="1"/>
</dbReference>
<dbReference type="PROSITE" id="PS51194">
    <property type="entry name" value="HELICASE_CTER"/>
    <property type="match status" value="1"/>
</dbReference>
<dbReference type="SMART" id="SM00490">
    <property type="entry name" value="HELICc"/>
    <property type="match status" value="1"/>
</dbReference>
<accession>A0AAW1Y749</accession>
<feature type="domain" description="Dicer dsRNA-binding fold" evidence="24">
    <location>
        <begin position="603"/>
        <end position="694"/>
    </location>
</feature>
<dbReference type="SUPFAM" id="SSF69065">
    <property type="entry name" value="RNase III domain-like"/>
    <property type="match status" value="2"/>
</dbReference>
<sequence>MVLNWSSDQRFTKKKSSTFLKIKSSKLELEIASDSNMGLTALDISLQESQSSPDIKHFIPRRYQMKVFEVAKRKNTIAVLETGAGKTMIAVMLIKHIANQHIIKYTGNKKLIIFMAPTVHLVIQQYEVIKMSTILKVGVYYGAKGIDDWSQECWEMEVNTHDILVMTPQILLDALRNAFLRIEMICLMVFDECHRATGNHPYANIMKEFHHKSGNKPKIFGMTASPVIKKGVSSTMDCEDQISQLESILDSQVYTVKDRTEIEEYVPSAVQTCKLYDPTWLPCLDLKAKLEASWSKFDASIVLKLQGPQQSEYEDINDKMKMLRKRLSNDYMKILYCLDDLGLICTYEAVKICLENAPDAKEECTFYRESSLQCRYFLDEVLNMINEFLRAGYELYTDFETDYIKAHKAGFISPKLYELLQIFQSFGSNRQVLCLIFVERIVTAKVIERYVKKVTRLSHFTASYLTGSTTSVDALAPKLQKEILESFYSGKVNLLFATDVVEEGIHVQNCSCVIRFDLPKTVRSYVQSRGRARKNDSQYIIMLERDNKKQRDHLFDIIRSEHSMTDTSRNRDPDICNLRACNFEDENRYYVKATGASITPDSSVSLIYRYCEKLPGDRYFIPRPNFHYFTLFGGLYQCEITLPPNAAFQTIVGPMSRNTHLSKQLVCLEACKQLHQMGALDDHLLPLVEESLENEHIMRRKESSAGAGTTKRKELHGTTCIRALSGTWGENVDGASFEAYKFDFSCNVDETYSGFVLLIESKLDDDVGNTEVDLYLIAKMVKASVSSCGKLHLSSDQVKQALCFQEFSFNGLFGRLFLGSEAEGTERKFLLQTEIKSLWSSSYTYLLLPIEAFDNSNKISWKIDWMGISSCANVVDFLRKHYSIGLEHFKGSGGNRSGSSMTYCKAENVIHFANRSIDVNNLEDMVVLAIHTGRIYSIVEVVSSISAESPLEENADIASSDYTYVEYFKTMYGIVLKYPGQPLLRLKQSHNPHNLLVDQGASSQDGLVQEKQQAHVHMPPEILVSIDVRVDVLKSFYLLPSLMYRLESLMLASQIREEINGQYSNFFISSSLILEALTTLRCCENFSLERLELLGDSVLKYAVSSNLFLNYPEKHEGQLTARRTRAICNSNLHKLGTEKKLQGYIRDSAFEPRRWAAPGQLSRFPDPCKCGVDTLEVPLHSSFQTENAVKVGKFCDRGHRWMNSKTIADCVEALIGAYYVGGGLFAALHLMKWFGIDSETEPSLVVEAITRASLRSYNPNTNEIANLEWKLSYEFSVKGLLHEAITHASMQKLGASYCYQRLEFLGDSVLDLLITQHLYHSHTDIDPGVLTDLRSAAVSNENFAQAAIRQNLHPHLQHCSGLLRSHITEYEKLLTEADSTTSSMDDIKGPKALGDMVESIAGAILIDTKLNLDHVWRVFKPILSPIVTPSTLQLHPLRKLYELCDSFGYFVKETCTKEDTIAHVELSLQLEDVLLVGIGFERSRKAAKHKAARQVLKELEKSIELSNARSHSDGADDMDTDMYSNRTDDEDFSEPMNDGKQNIMTIQSSSESNIIDPTPVIAPINTKKGEPRKSLFELCKKLQWPMPIFTTTEQKSRTPIEFGEGSERRIGFNSFESKISLHIPNSCTIVCTGDPRSDKKTSMDSAVVSMLYELQRQRKLVILHS</sequence>
<dbReference type="PROSITE" id="PS51327">
    <property type="entry name" value="DICER_DSRBF"/>
    <property type="match status" value="1"/>
</dbReference>
<comment type="cofactor">
    <cofactor evidence="1">
        <name>Mn(2+)</name>
        <dbReference type="ChEBI" id="CHEBI:29035"/>
    </cofactor>
</comment>
<dbReference type="Gene3D" id="3.30.160.20">
    <property type="match status" value="1"/>
</dbReference>
<keyword evidence="14" id="KW-0943">RNA-mediated gene silencing</keyword>
<dbReference type="PROSITE" id="PS51192">
    <property type="entry name" value="HELICASE_ATP_BIND_1"/>
    <property type="match status" value="1"/>
</dbReference>
<reference evidence="25 26" key="1">
    <citation type="journal article" date="2023" name="G3 (Bethesda)">
        <title>A chromosome-length genome assembly and annotation of blackberry (Rubus argutus, cv. 'Hillquist').</title>
        <authorList>
            <person name="Bruna T."/>
            <person name="Aryal R."/>
            <person name="Dudchenko O."/>
            <person name="Sargent D.J."/>
            <person name="Mead D."/>
            <person name="Buti M."/>
            <person name="Cavallini A."/>
            <person name="Hytonen T."/>
            <person name="Andres J."/>
            <person name="Pham M."/>
            <person name="Weisz D."/>
            <person name="Mascagni F."/>
            <person name="Usai G."/>
            <person name="Natali L."/>
            <person name="Bassil N."/>
            <person name="Fernandez G.E."/>
            <person name="Lomsadze A."/>
            <person name="Armour M."/>
            <person name="Olukolu B."/>
            <person name="Poorten T."/>
            <person name="Britton C."/>
            <person name="Davik J."/>
            <person name="Ashrafi H."/>
            <person name="Aiden E.L."/>
            <person name="Borodovsky M."/>
            <person name="Worthington M."/>
        </authorList>
    </citation>
    <scope>NUCLEOTIDE SEQUENCE [LARGE SCALE GENOMIC DNA]</scope>
    <source>
        <strain evidence="25">PI 553951</strain>
    </source>
</reference>
<dbReference type="InterPro" id="IPR011545">
    <property type="entry name" value="DEAD/DEAH_box_helicase_dom"/>
</dbReference>
<dbReference type="PROSITE" id="PS50137">
    <property type="entry name" value="DS_RBD"/>
    <property type="match status" value="1"/>
</dbReference>
<dbReference type="Gene3D" id="3.30.160.380">
    <property type="entry name" value="Dicer dimerisation domain"/>
    <property type="match status" value="1"/>
</dbReference>